<comment type="caution">
    <text evidence="1">The sequence shown here is derived from an EMBL/GenBank/DDBJ whole genome shotgun (WGS) entry which is preliminary data.</text>
</comment>
<dbReference type="EMBL" id="CAJVQC010007040">
    <property type="protein sequence ID" value="CAG8574381.1"/>
    <property type="molecule type" value="Genomic_DNA"/>
</dbReference>
<proteinExistence type="predicted"/>
<gene>
    <name evidence="1" type="ORF">RPERSI_LOCUS4881</name>
</gene>
<name>A0ACA9MCG5_9GLOM</name>
<evidence type="ECO:0000313" key="2">
    <source>
        <dbReference type="Proteomes" id="UP000789920"/>
    </source>
</evidence>
<sequence>STNFVKLFIDMNVTMEELCRHRSSSYDLIRSHLRRFRWRFRVLIRQKSSPSLYSPISPQKAK</sequence>
<protein>
    <submittedName>
        <fullName evidence="1">7064_t:CDS:1</fullName>
    </submittedName>
</protein>
<keyword evidence="2" id="KW-1185">Reference proteome</keyword>
<reference evidence="1" key="1">
    <citation type="submission" date="2021-06" db="EMBL/GenBank/DDBJ databases">
        <authorList>
            <person name="Kallberg Y."/>
            <person name="Tangrot J."/>
            <person name="Rosling A."/>
        </authorList>
    </citation>
    <scope>NUCLEOTIDE SEQUENCE</scope>
    <source>
        <strain evidence="1">MA461A</strain>
    </source>
</reference>
<evidence type="ECO:0000313" key="1">
    <source>
        <dbReference type="EMBL" id="CAG8574381.1"/>
    </source>
</evidence>
<organism evidence="1 2">
    <name type="scientific">Racocetra persica</name>
    <dbReference type="NCBI Taxonomy" id="160502"/>
    <lineage>
        <taxon>Eukaryota</taxon>
        <taxon>Fungi</taxon>
        <taxon>Fungi incertae sedis</taxon>
        <taxon>Mucoromycota</taxon>
        <taxon>Glomeromycotina</taxon>
        <taxon>Glomeromycetes</taxon>
        <taxon>Diversisporales</taxon>
        <taxon>Gigasporaceae</taxon>
        <taxon>Racocetra</taxon>
    </lineage>
</organism>
<accession>A0ACA9MCG5</accession>
<dbReference type="Proteomes" id="UP000789920">
    <property type="component" value="Unassembled WGS sequence"/>
</dbReference>
<feature type="non-terminal residue" evidence="1">
    <location>
        <position position="1"/>
    </location>
</feature>